<proteinExistence type="predicted"/>
<sequence>MASMADGSWGTLTTSQKVALAVGVPASATIGYILYRKYCSSTGQDAYRLSTGDVTECKIRTPLAVFQAITIRRGSFLHELRSETGASIEITMEETEENDKNELIFFIQGTQEQVFRARVALTQLVSSCELVTDQMKIPQSSLGRIIGRGGETIKTLCHISGAEIRCPKRNKSNRAENEVSIITITGTRSEVNAAKELVMEKVSEHETMKKKIAQSVAMRQQRKPQDVLNHRNTPNSTVDWKTENLQMSITFKENKENKQENKLLKQISECVFPSSRALANGTELPEDVPVSPHVEKFEIPSPDLCFQPDEHLDVYVSASENPNHFWIQILGARSLQLDKLTNEMTHLYTNQDRTEKVLNIAVGDIVAAPYEVHGSWHRARVVDFLENGFVDVYFVDFGDNGTIPPESIHCENWTLQALDDFESLTHCAKWKPLVAKLCSYSQSGMFPWPFIQLYDSSNEKKLDIGEELIRLGHAARQECPPGDRTGVEEKADASSVSLQKMMDDVREMASELSLSCISLSAHGYWNDNKRSLILGLLTYNRPPLAFPLLVQKLLKVTVGSHSKSQERGDVVRVWDLSFTFQPGCQSYEQTDRYGL</sequence>
<dbReference type="PROSITE" id="PS50304">
    <property type="entry name" value="TUDOR"/>
    <property type="match status" value="1"/>
</dbReference>
<keyword evidence="1" id="KW-0694">RNA-binding</keyword>
<dbReference type="GO" id="GO:0003723">
    <property type="term" value="F:RNA binding"/>
    <property type="evidence" value="ECO:0007669"/>
    <property type="project" value="UniProtKB-UniRule"/>
</dbReference>
<dbReference type="InterPro" id="IPR004088">
    <property type="entry name" value="KH_dom_type_1"/>
</dbReference>
<dbReference type="Pfam" id="PF00013">
    <property type="entry name" value="KH_1"/>
    <property type="match status" value="2"/>
</dbReference>
<feature type="domain" description="Tudor" evidence="3">
    <location>
        <begin position="359"/>
        <end position="418"/>
    </location>
</feature>
<dbReference type="GO" id="GO:0034587">
    <property type="term" value="P:piRNA processing"/>
    <property type="evidence" value="ECO:0007669"/>
    <property type="project" value="TreeGrafter"/>
</dbReference>
<evidence type="ECO:0000313" key="4">
    <source>
        <dbReference type="EMBL" id="KAG2462936.1"/>
    </source>
</evidence>
<reference evidence="4 5" key="1">
    <citation type="journal article" date="2021" name="Cell">
        <title>Tracing the genetic footprints of vertebrate landing in non-teleost ray-finned fishes.</title>
        <authorList>
            <person name="Bi X."/>
            <person name="Wang K."/>
            <person name="Yang L."/>
            <person name="Pan H."/>
            <person name="Jiang H."/>
            <person name="Wei Q."/>
            <person name="Fang M."/>
            <person name="Yu H."/>
            <person name="Zhu C."/>
            <person name="Cai Y."/>
            <person name="He Y."/>
            <person name="Gan X."/>
            <person name="Zeng H."/>
            <person name="Yu D."/>
            <person name="Zhu Y."/>
            <person name="Jiang H."/>
            <person name="Qiu Q."/>
            <person name="Yang H."/>
            <person name="Zhang Y.E."/>
            <person name="Wang W."/>
            <person name="Zhu M."/>
            <person name="He S."/>
            <person name="Zhang G."/>
        </authorList>
    </citation>
    <scope>NUCLEOTIDE SEQUENCE [LARGE SCALE GENOMIC DNA]</scope>
    <source>
        <strain evidence="4">Bchr_013</strain>
    </source>
</reference>
<dbReference type="SUPFAM" id="SSF63748">
    <property type="entry name" value="Tudor/PWWP/MBT"/>
    <property type="match status" value="1"/>
</dbReference>
<dbReference type="PROSITE" id="PS50084">
    <property type="entry name" value="KH_TYPE_1"/>
    <property type="match status" value="2"/>
</dbReference>
<dbReference type="InterPro" id="IPR035437">
    <property type="entry name" value="SNase_OB-fold_sf"/>
</dbReference>
<feature type="non-terminal residue" evidence="4">
    <location>
        <position position="1"/>
    </location>
</feature>
<dbReference type="InterPro" id="IPR004087">
    <property type="entry name" value="KH_dom"/>
</dbReference>
<dbReference type="GO" id="GO:0005739">
    <property type="term" value="C:mitochondrion"/>
    <property type="evidence" value="ECO:0007669"/>
    <property type="project" value="UniProtKB-ARBA"/>
</dbReference>
<evidence type="ECO:0000256" key="1">
    <source>
        <dbReference type="PROSITE-ProRule" id="PRU00117"/>
    </source>
</evidence>
<organism evidence="4 5">
    <name type="scientific">Polypterus senegalus</name>
    <name type="common">Senegal bichir</name>
    <dbReference type="NCBI Taxonomy" id="55291"/>
    <lineage>
        <taxon>Eukaryota</taxon>
        <taxon>Metazoa</taxon>
        <taxon>Chordata</taxon>
        <taxon>Craniata</taxon>
        <taxon>Vertebrata</taxon>
        <taxon>Euteleostomi</taxon>
        <taxon>Actinopterygii</taxon>
        <taxon>Polypteriformes</taxon>
        <taxon>Polypteridae</taxon>
        <taxon>Polypterus</taxon>
    </lineage>
</organism>
<dbReference type="Proteomes" id="UP000886611">
    <property type="component" value="Unassembled WGS sequence"/>
</dbReference>
<evidence type="ECO:0000313" key="5">
    <source>
        <dbReference type="Proteomes" id="UP000886611"/>
    </source>
</evidence>
<comment type="caution">
    <text evidence="4">The sequence shown here is derived from an EMBL/GenBank/DDBJ whole genome shotgun (WGS) entry which is preliminary data.</text>
</comment>
<dbReference type="Pfam" id="PF00567">
    <property type="entry name" value="TUDOR"/>
    <property type="match status" value="1"/>
</dbReference>
<accession>A0A8X7X7L1</accession>
<dbReference type="GO" id="GO:0030719">
    <property type="term" value="P:P granule organization"/>
    <property type="evidence" value="ECO:0007669"/>
    <property type="project" value="TreeGrafter"/>
</dbReference>
<gene>
    <name evidence="4" type="primary">Tdrkh</name>
    <name evidence="4" type="ORF">GTO96_0000431</name>
</gene>
<name>A0A8X7X7L1_POLSE</name>
<dbReference type="PANTHER" id="PTHR22948:SF18">
    <property type="entry name" value="TUDOR AND KH DOMAIN-CONTAINING PROTEIN"/>
    <property type="match status" value="1"/>
</dbReference>
<dbReference type="EMBL" id="JAATIS010004040">
    <property type="protein sequence ID" value="KAG2462936.1"/>
    <property type="molecule type" value="Genomic_DNA"/>
</dbReference>
<dbReference type="SMART" id="SM00322">
    <property type="entry name" value="KH"/>
    <property type="match status" value="2"/>
</dbReference>
<feature type="region of interest" description="Disordered" evidence="2">
    <location>
        <begin position="215"/>
        <end position="238"/>
    </location>
</feature>
<dbReference type="InterPro" id="IPR050621">
    <property type="entry name" value="Tudor_domain_containing"/>
</dbReference>
<dbReference type="InterPro" id="IPR036612">
    <property type="entry name" value="KH_dom_type_1_sf"/>
</dbReference>
<protein>
    <submittedName>
        <fullName evidence="4">TDRKH protein</fullName>
    </submittedName>
</protein>
<dbReference type="GO" id="GO:0007283">
    <property type="term" value="P:spermatogenesis"/>
    <property type="evidence" value="ECO:0007669"/>
    <property type="project" value="TreeGrafter"/>
</dbReference>
<dbReference type="AlphaFoldDB" id="A0A8X7X7L1"/>
<keyword evidence="5" id="KW-1185">Reference proteome</keyword>
<feature type="non-terminal residue" evidence="4">
    <location>
        <position position="595"/>
    </location>
</feature>
<dbReference type="InterPro" id="IPR002999">
    <property type="entry name" value="Tudor"/>
</dbReference>
<evidence type="ECO:0000256" key="2">
    <source>
        <dbReference type="SAM" id="MobiDB-lite"/>
    </source>
</evidence>
<dbReference type="SMART" id="SM00333">
    <property type="entry name" value="TUDOR"/>
    <property type="match status" value="1"/>
</dbReference>
<dbReference type="Gene3D" id="2.40.50.90">
    <property type="match status" value="2"/>
</dbReference>
<dbReference type="Gene3D" id="3.30.1370.10">
    <property type="entry name" value="K Homology domain, type 1"/>
    <property type="match status" value="2"/>
</dbReference>
<evidence type="ECO:0000259" key="3">
    <source>
        <dbReference type="PROSITE" id="PS50304"/>
    </source>
</evidence>
<dbReference type="SUPFAM" id="SSF54791">
    <property type="entry name" value="Eukaryotic type KH-domain (KH-domain type I)"/>
    <property type="match status" value="2"/>
</dbReference>
<dbReference type="GO" id="GO:0043186">
    <property type="term" value="C:P granule"/>
    <property type="evidence" value="ECO:0007669"/>
    <property type="project" value="TreeGrafter"/>
</dbReference>
<dbReference type="PANTHER" id="PTHR22948">
    <property type="entry name" value="TUDOR DOMAIN CONTAINING PROTEIN"/>
    <property type="match status" value="1"/>
</dbReference>